<evidence type="ECO:0000256" key="1">
    <source>
        <dbReference type="ARBA" id="ARBA00004123"/>
    </source>
</evidence>
<evidence type="ECO:0000256" key="2">
    <source>
        <dbReference type="ARBA" id="ARBA00023015"/>
    </source>
</evidence>
<dbReference type="EMBL" id="QJKJ01000767">
    <property type="protein sequence ID" value="RDY10828.1"/>
    <property type="molecule type" value="Genomic_DNA"/>
</dbReference>
<protein>
    <submittedName>
        <fullName evidence="8">B3 domain-containing protein REM16</fullName>
    </submittedName>
</protein>
<dbReference type="GO" id="GO:0005634">
    <property type="term" value="C:nucleus"/>
    <property type="evidence" value="ECO:0007669"/>
    <property type="project" value="UniProtKB-SubCell"/>
</dbReference>
<feature type="non-terminal residue" evidence="8">
    <location>
        <position position="1"/>
    </location>
</feature>
<dbReference type="AlphaFoldDB" id="A0A371I720"/>
<dbReference type="Gene3D" id="2.40.330.10">
    <property type="entry name" value="DNA-binding pseudobarrel domain"/>
    <property type="match status" value="2"/>
</dbReference>
<dbReference type="InterPro" id="IPR015300">
    <property type="entry name" value="DNA-bd_pseudobarrel_sf"/>
</dbReference>
<dbReference type="SUPFAM" id="SSF101936">
    <property type="entry name" value="DNA-binding pseudobarrel domain"/>
    <property type="match status" value="2"/>
</dbReference>
<keyword evidence="6" id="KW-1133">Transmembrane helix</keyword>
<dbReference type="GO" id="GO:0003677">
    <property type="term" value="F:DNA binding"/>
    <property type="evidence" value="ECO:0007669"/>
    <property type="project" value="UniProtKB-KW"/>
</dbReference>
<comment type="caution">
    <text evidence="8">The sequence shown here is derived from an EMBL/GenBank/DDBJ whole genome shotgun (WGS) entry which is preliminary data.</text>
</comment>
<feature type="domain" description="TF-B3" evidence="7">
    <location>
        <begin position="378"/>
        <end position="476"/>
    </location>
</feature>
<organism evidence="8 9">
    <name type="scientific">Mucuna pruriens</name>
    <name type="common">Velvet bean</name>
    <name type="synonym">Dolichos pruriens</name>
    <dbReference type="NCBI Taxonomy" id="157652"/>
    <lineage>
        <taxon>Eukaryota</taxon>
        <taxon>Viridiplantae</taxon>
        <taxon>Streptophyta</taxon>
        <taxon>Embryophyta</taxon>
        <taxon>Tracheophyta</taxon>
        <taxon>Spermatophyta</taxon>
        <taxon>Magnoliopsida</taxon>
        <taxon>eudicotyledons</taxon>
        <taxon>Gunneridae</taxon>
        <taxon>Pentapetalae</taxon>
        <taxon>rosids</taxon>
        <taxon>fabids</taxon>
        <taxon>Fabales</taxon>
        <taxon>Fabaceae</taxon>
        <taxon>Papilionoideae</taxon>
        <taxon>50 kb inversion clade</taxon>
        <taxon>NPAAA clade</taxon>
        <taxon>indigoferoid/millettioid clade</taxon>
        <taxon>Phaseoleae</taxon>
        <taxon>Mucuna</taxon>
    </lineage>
</organism>
<gene>
    <name evidence="8" type="primary">REM16</name>
    <name evidence="8" type="ORF">CR513_04586</name>
</gene>
<dbReference type="OrthoDB" id="590488at2759"/>
<evidence type="ECO:0000256" key="6">
    <source>
        <dbReference type="SAM" id="Phobius"/>
    </source>
</evidence>
<reference evidence="8" key="1">
    <citation type="submission" date="2018-05" db="EMBL/GenBank/DDBJ databases">
        <title>Draft genome of Mucuna pruriens seed.</title>
        <authorList>
            <person name="Nnadi N.E."/>
            <person name="Vos R."/>
            <person name="Hasami M.H."/>
            <person name="Devisetty U.K."/>
            <person name="Aguiy J.C."/>
        </authorList>
    </citation>
    <scope>NUCLEOTIDE SEQUENCE [LARGE SCALE GENOMIC DNA]</scope>
    <source>
        <strain evidence="8">JCA_2017</strain>
    </source>
</reference>
<keyword evidence="5" id="KW-0539">Nucleus</keyword>
<dbReference type="PROSITE" id="PS50863">
    <property type="entry name" value="B3"/>
    <property type="match status" value="2"/>
</dbReference>
<keyword evidence="3" id="KW-0238">DNA-binding</keyword>
<feature type="domain" description="TF-B3" evidence="7">
    <location>
        <begin position="96"/>
        <end position="189"/>
    </location>
</feature>
<keyword evidence="2" id="KW-0805">Transcription regulation</keyword>
<dbReference type="PANTHER" id="PTHR31391:SF157">
    <property type="entry name" value="B3 DOMAIN-CONTAINING PROTEIN REM16"/>
    <property type="match status" value="1"/>
</dbReference>
<keyword evidence="9" id="KW-1185">Reference proteome</keyword>
<dbReference type="SMART" id="SM01019">
    <property type="entry name" value="B3"/>
    <property type="match status" value="2"/>
</dbReference>
<evidence type="ECO:0000259" key="7">
    <source>
        <dbReference type="PROSITE" id="PS50863"/>
    </source>
</evidence>
<evidence type="ECO:0000256" key="3">
    <source>
        <dbReference type="ARBA" id="ARBA00023125"/>
    </source>
</evidence>
<feature type="transmembrane region" description="Helical" evidence="6">
    <location>
        <begin position="22"/>
        <end position="43"/>
    </location>
</feature>
<proteinExistence type="predicted"/>
<dbReference type="Pfam" id="PF02362">
    <property type="entry name" value="B3"/>
    <property type="match status" value="2"/>
</dbReference>
<accession>A0A371I720</accession>
<dbReference type="Proteomes" id="UP000257109">
    <property type="component" value="Unassembled WGS sequence"/>
</dbReference>
<dbReference type="PANTHER" id="PTHR31391">
    <property type="entry name" value="B3 DOMAIN-CONTAINING PROTEIN OS11G0197600-RELATED"/>
    <property type="match status" value="1"/>
</dbReference>
<dbReference type="CDD" id="cd10017">
    <property type="entry name" value="B3_DNA"/>
    <property type="match status" value="2"/>
</dbReference>
<evidence type="ECO:0000256" key="5">
    <source>
        <dbReference type="ARBA" id="ARBA00023242"/>
    </source>
</evidence>
<sequence length="503" mass="55895">LETPHSLLTPLVWLHCNKCFKLLVGLVGCVFVLVVLVSTLWVVCSVLNPQCFTFTQTIKVCNFSPFLLLLLKWGVKIVMVVDPGRRTFTGLIFNSSISCNFSEPIMFNTLLALPKTFSDNLKKKLPESVSLKGPSGVVWNIGLTTRDDTLYFANGWEQFVKDHVLKENDFLVFKYNGESQFDVLIFDGGNFCEKSGSYFVRKCGHTEHAGGSLNKKRDTDNSMEECNIPSNAGVECASHEKHVHVNGVKEPMEVPIGSPCEKTFNAGVEFAGAEQFSPDGVTVAAISSETANGKRVRRLVSAVRHVQTKRRGRPAKVSQVRERALDWVNGLEAAEPVSAVKSGSGSYEVYTSNRRPVTDDEVKNTHALAQAARTEDSLVVVMRPSHVYKRFFVSMPNKWIGDHITPTSQDVILRLGKGEWIARYSYHTIRHTGGLSGGWKHFALDNNLEEFDVCVYKPAGQINNTLVIDVTIFRVVEDVVPLTAMTPGKRGRRPSKKAIQTET</sequence>
<dbReference type="InterPro" id="IPR044837">
    <property type="entry name" value="REM16-like"/>
</dbReference>
<comment type="subcellular location">
    <subcellularLocation>
        <location evidence="1">Nucleus</location>
    </subcellularLocation>
</comment>
<evidence type="ECO:0000256" key="4">
    <source>
        <dbReference type="ARBA" id="ARBA00023163"/>
    </source>
</evidence>
<keyword evidence="4" id="KW-0804">Transcription</keyword>
<keyword evidence="6" id="KW-0812">Transmembrane</keyword>
<dbReference type="STRING" id="157652.A0A371I720"/>
<keyword evidence="6" id="KW-0472">Membrane</keyword>
<dbReference type="InterPro" id="IPR003340">
    <property type="entry name" value="B3_DNA-bd"/>
</dbReference>
<name>A0A371I720_MUCPR</name>
<evidence type="ECO:0000313" key="9">
    <source>
        <dbReference type="Proteomes" id="UP000257109"/>
    </source>
</evidence>
<evidence type="ECO:0000313" key="8">
    <source>
        <dbReference type="EMBL" id="RDY10828.1"/>
    </source>
</evidence>